<keyword evidence="6" id="KW-1185">Reference proteome</keyword>
<dbReference type="FunFam" id="3.90.1030.20:FF:000002">
    <property type="entry name" value="DNA polymerase delta subunit"/>
    <property type="match status" value="1"/>
</dbReference>
<feature type="compositionally biased region" description="Polar residues" evidence="5">
    <location>
        <begin position="467"/>
        <end position="477"/>
    </location>
</feature>
<feature type="compositionally biased region" description="Acidic residues" evidence="5">
    <location>
        <begin position="292"/>
        <end position="301"/>
    </location>
</feature>
<feature type="region of interest" description="Disordered" evidence="5">
    <location>
        <begin position="414"/>
        <end position="519"/>
    </location>
</feature>
<dbReference type="GO" id="GO:0006297">
    <property type="term" value="P:nucleotide-excision repair, DNA gap filling"/>
    <property type="evidence" value="ECO:0007669"/>
    <property type="project" value="TreeGrafter"/>
</dbReference>
<feature type="compositionally biased region" description="Basic and acidic residues" evidence="5">
    <location>
        <begin position="432"/>
        <end position="442"/>
    </location>
</feature>
<evidence type="ECO:0000256" key="5">
    <source>
        <dbReference type="SAM" id="MobiDB-lite"/>
    </source>
</evidence>
<evidence type="ECO:0000256" key="4">
    <source>
        <dbReference type="ARBA" id="ARBA00023242"/>
    </source>
</evidence>
<feature type="region of interest" description="Disordered" evidence="5">
    <location>
        <begin position="326"/>
        <end position="355"/>
    </location>
</feature>
<feature type="compositionally biased region" description="Polar residues" evidence="5">
    <location>
        <begin position="484"/>
        <end position="493"/>
    </location>
</feature>
<evidence type="ECO:0000313" key="7">
    <source>
        <dbReference type="RefSeq" id="XP_027342327.1"/>
    </source>
</evidence>
<dbReference type="GO" id="GO:1904161">
    <property type="term" value="P:DNA synthesis involved in UV-damage excision repair"/>
    <property type="evidence" value="ECO:0007669"/>
    <property type="project" value="TreeGrafter"/>
</dbReference>
<dbReference type="InterPro" id="IPR041913">
    <property type="entry name" value="POLD3_sf"/>
</dbReference>
<dbReference type="GO" id="GO:0043625">
    <property type="term" value="C:delta DNA polymerase complex"/>
    <property type="evidence" value="ECO:0007669"/>
    <property type="project" value="InterPro"/>
</dbReference>
<gene>
    <name evidence="7" type="primary">LOC113855071</name>
</gene>
<feature type="compositionally biased region" description="Polar residues" evidence="5">
    <location>
        <begin position="205"/>
        <end position="214"/>
    </location>
</feature>
<dbReference type="InterPro" id="IPR019038">
    <property type="entry name" value="POLD3"/>
</dbReference>
<reference evidence="7" key="2">
    <citation type="submission" date="2025-08" db="UniProtKB">
        <authorList>
            <consortium name="RefSeq"/>
        </authorList>
    </citation>
    <scope>IDENTIFICATION</scope>
    <source>
        <tissue evidence="7">Young leaves</tissue>
    </source>
</reference>
<dbReference type="GO" id="GO:0003887">
    <property type="term" value="F:DNA-directed DNA polymerase activity"/>
    <property type="evidence" value="ECO:0007669"/>
    <property type="project" value="TreeGrafter"/>
</dbReference>
<feature type="compositionally biased region" description="Basic and acidic residues" evidence="5">
    <location>
        <begin position="335"/>
        <end position="352"/>
    </location>
</feature>
<comment type="subcellular location">
    <subcellularLocation>
        <location evidence="1">Nucleus</location>
    </subcellularLocation>
</comment>
<feature type="compositionally biased region" description="Polar residues" evidence="5">
    <location>
        <begin position="268"/>
        <end position="288"/>
    </location>
</feature>
<organism evidence="6 7">
    <name type="scientific">Abrus precatorius</name>
    <name type="common">Indian licorice</name>
    <name type="synonym">Glycine abrus</name>
    <dbReference type="NCBI Taxonomy" id="3816"/>
    <lineage>
        <taxon>Eukaryota</taxon>
        <taxon>Viridiplantae</taxon>
        <taxon>Streptophyta</taxon>
        <taxon>Embryophyta</taxon>
        <taxon>Tracheophyta</taxon>
        <taxon>Spermatophyta</taxon>
        <taxon>Magnoliopsida</taxon>
        <taxon>eudicotyledons</taxon>
        <taxon>Gunneridae</taxon>
        <taxon>Pentapetalae</taxon>
        <taxon>rosids</taxon>
        <taxon>fabids</taxon>
        <taxon>Fabales</taxon>
        <taxon>Fabaceae</taxon>
        <taxon>Papilionoideae</taxon>
        <taxon>50 kb inversion clade</taxon>
        <taxon>NPAAA clade</taxon>
        <taxon>indigoferoid/millettioid clade</taxon>
        <taxon>Abreae</taxon>
        <taxon>Abrus</taxon>
    </lineage>
</organism>
<sequence>MAQTQTLSFIHEIQSLVSDKLQVVSYKWLSRNYMVSSDEAKRLLQEFVQKHEGGLEVVYALSGWLKSNHPCYNVRLVTGPKLAEAQQEFDGDCSVQVYSVQASIPKDPAVLWNAEFIQAEELFKQPSSVDNCFRDNRFCGISNSFVRRNVDGPPVVFGASQTKSVVCERPTMSNIVHQPPNRITCDSVVKVDAKPQNVAKDIKNESNGTGNTGVHDNISKPAADKEKALPMPTGKKKVQADKNGSIGGSLASFWGRASAKPKPGSLPVENNTMVSNPAVSTEEAQTSAREAEECDSGDDGNQEVSLRRSSNRKRRVVFDFSDEDDDAINLASPDFPDKSSYDSRQNDKKSSEKASLNLDIQIENKSRVKEERATDQKTHLPLRDVSVISKCTSTGKSSTEKLQNCAPEVHVDEDSVNNAAPCSPKRRKVMKTRIDERGREVTEVVWEGEETEPKKPDKVTTKKADKNASTNAVNSAPATKKPPASSNTTSNPTGKGGSKKAGNAKDPKQGNILSFFKRV</sequence>
<feature type="region of interest" description="Disordered" evidence="5">
    <location>
        <begin position="198"/>
        <end position="244"/>
    </location>
</feature>
<dbReference type="Gene3D" id="3.90.1030.20">
    <property type="entry name" value="DNA polymerase delta, p66 (Cdc27) subunit, wHTH domain"/>
    <property type="match status" value="1"/>
</dbReference>
<evidence type="ECO:0000256" key="2">
    <source>
        <dbReference type="ARBA" id="ARBA00017589"/>
    </source>
</evidence>
<name>A0A8B8KEU7_ABRPR</name>
<keyword evidence="3" id="KW-0235">DNA replication</keyword>
<dbReference type="Proteomes" id="UP000694853">
    <property type="component" value="Unplaced"/>
</dbReference>
<dbReference type="OrthoDB" id="514823at2759"/>
<dbReference type="GeneID" id="113855071"/>
<dbReference type="PANTHER" id="PTHR17598:SF13">
    <property type="entry name" value="DNA POLYMERASE DELTA SUBUNIT 3"/>
    <property type="match status" value="1"/>
</dbReference>
<protein>
    <recommendedName>
        <fullName evidence="2">DNA polymerase delta subunit 3</fullName>
    </recommendedName>
</protein>
<reference evidence="6" key="1">
    <citation type="journal article" date="2019" name="Toxins">
        <title>Detection of Abrin-Like and Prepropulchellin-Like Toxin Genes and Transcripts Using Whole Genome Sequencing and Full-Length Transcript Sequencing of Abrus precatorius.</title>
        <authorList>
            <person name="Hovde B.T."/>
            <person name="Daligault H.E."/>
            <person name="Hanschen E.R."/>
            <person name="Kunde Y.A."/>
            <person name="Johnson M.B."/>
            <person name="Starkenburg S.R."/>
            <person name="Johnson S.L."/>
        </authorList>
    </citation>
    <scope>NUCLEOTIDE SEQUENCE [LARGE SCALE GENOMIC DNA]</scope>
</reference>
<feature type="compositionally biased region" description="Basic and acidic residues" evidence="5">
    <location>
        <begin position="451"/>
        <end position="466"/>
    </location>
</feature>
<proteinExistence type="predicted"/>
<dbReference type="Pfam" id="PF09507">
    <property type="entry name" value="CDC27"/>
    <property type="match status" value="1"/>
</dbReference>
<dbReference type="AlphaFoldDB" id="A0A8B8KEU7"/>
<accession>A0A8B8KEU7</accession>
<dbReference type="GO" id="GO:0006271">
    <property type="term" value="P:DNA strand elongation involved in DNA replication"/>
    <property type="evidence" value="ECO:0007669"/>
    <property type="project" value="TreeGrafter"/>
</dbReference>
<evidence type="ECO:0000313" key="6">
    <source>
        <dbReference type="Proteomes" id="UP000694853"/>
    </source>
</evidence>
<evidence type="ECO:0000256" key="3">
    <source>
        <dbReference type="ARBA" id="ARBA00022705"/>
    </source>
</evidence>
<dbReference type="RefSeq" id="XP_027342327.1">
    <property type="nucleotide sequence ID" value="XM_027486526.1"/>
</dbReference>
<keyword evidence="4" id="KW-0539">Nucleus</keyword>
<evidence type="ECO:0000256" key="1">
    <source>
        <dbReference type="ARBA" id="ARBA00004123"/>
    </source>
</evidence>
<dbReference type="PANTHER" id="PTHR17598">
    <property type="entry name" value="DNA POLYMERASE DELTA SUBUNIT 3"/>
    <property type="match status" value="1"/>
</dbReference>
<feature type="region of interest" description="Disordered" evidence="5">
    <location>
        <begin position="258"/>
        <end position="311"/>
    </location>
</feature>
<dbReference type="KEGG" id="aprc:113855071"/>